<keyword evidence="2" id="KW-1185">Reference proteome</keyword>
<reference evidence="1 2" key="1">
    <citation type="journal article" date="2024" name="Chem. Sci.">
        <title>Discovery of megapolipeptins by genome mining of a Burkholderiales bacteria collection.</title>
        <authorList>
            <person name="Paulo B.S."/>
            <person name="Recchia M.J.J."/>
            <person name="Lee S."/>
            <person name="Fergusson C.H."/>
            <person name="Romanowski S.B."/>
            <person name="Hernandez A."/>
            <person name="Krull N."/>
            <person name="Liu D.Y."/>
            <person name="Cavanagh H."/>
            <person name="Bos A."/>
            <person name="Gray C.A."/>
            <person name="Murphy B.T."/>
            <person name="Linington R.G."/>
            <person name="Eustaquio A.S."/>
        </authorList>
    </citation>
    <scope>NUCLEOTIDE SEQUENCE [LARGE SCALE GENOMIC DNA]</scope>
    <source>
        <strain evidence="1 2">RL17-374-BIF-D</strain>
    </source>
</reference>
<protein>
    <submittedName>
        <fullName evidence="1">DUF2934 domain-containing protein</fullName>
    </submittedName>
</protein>
<dbReference type="RefSeq" id="WP_250487451.1">
    <property type="nucleotide sequence ID" value="NZ_JAQQDB010000023.1"/>
</dbReference>
<organism evidence="1 2">
    <name type="scientific">Caballeronia jiangsuensis</name>
    <dbReference type="NCBI Taxonomy" id="1458357"/>
    <lineage>
        <taxon>Bacteria</taxon>
        <taxon>Pseudomonadati</taxon>
        <taxon>Pseudomonadota</taxon>
        <taxon>Betaproteobacteria</taxon>
        <taxon>Burkholderiales</taxon>
        <taxon>Burkholderiaceae</taxon>
        <taxon>Caballeronia</taxon>
    </lineage>
</organism>
<gene>
    <name evidence="1" type="ORF">PQR08_23525</name>
</gene>
<dbReference type="EMBL" id="JAQQDB010000023">
    <property type="protein sequence ID" value="MFM0520405.1"/>
    <property type="molecule type" value="Genomic_DNA"/>
</dbReference>
<evidence type="ECO:0000313" key="1">
    <source>
        <dbReference type="EMBL" id="MFM0520405.1"/>
    </source>
</evidence>
<dbReference type="Proteomes" id="UP001629462">
    <property type="component" value="Unassembled WGS sequence"/>
</dbReference>
<dbReference type="InterPro" id="IPR021327">
    <property type="entry name" value="DUF2934"/>
</dbReference>
<accession>A0ABW9CS45</accession>
<comment type="caution">
    <text evidence="1">The sequence shown here is derived from an EMBL/GenBank/DDBJ whole genome shotgun (WGS) entry which is preliminary data.</text>
</comment>
<sequence>MKAVMKDRLVDVLNRSGTVLHTYPVTLSESGKAADDAEYRAKALEAAAHGRLVPDAELGTLTARMHTSRGGQMAPYGDDLEKNSETKLGLDQAVRERAYLLWESDGRPEGHAEEYWHQALDQHLRERAYVLWQQEGSPEGRQDEYWRRLVDFQAQ</sequence>
<evidence type="ECO:0000313" key="2">
    <source>
        <dbReference type="Proteomes" id="UP001629462"/>
    </source>
</evidence>
<dbReference type="Pfam" id="PF11154">
    <property type="entry name" value="DUF2934"/>
    <property type="match status" value="2"/>
</dbReference>
<name>A0ABW9CS45_9BURK</name>
<proteinExistence type="predicted"/>